<evidence type="ECO:0000259" key="7">
    <source>
        <dbReference type="Pfam" id="PF10035"/>
    </source>
</evidence>
<dbReference type="CDD" id="cd16380">
    <property type="entry name" value="YitT_C"/>
    <property type="match status" value="1"/>
</dbReference>
<feature type="domain" description="DUF2179" evidence="7">
    <location>
        <begin position="224"/>
        <end position="278"/>
    </location>
</feature>
<name>A0A2A7AN20_9FIRM</name>
<dbReference type="Pfam" id="PF02588">
    <property type="entry name" value="YitT_membrane"/>
    <property type="match status" value="1"/>
</dbReference>
<feature type="transmembrane region" description="Helical" evidence="6">
    <location>
        <begin position="51"/>
        <end position="72"/>
    </location>
</feature>
<feature type="transmembrane region" description="Helical" evidence="6">
    <location>
        <begin position="9"/>
        <end position="31"/>
    </location>
</feature>
<accession>A0A2A7AN20</accession>
<dbReference type="Gene3D" id="3.30.70.120">
    <property type="match status" value="1"/>
</dbReference>
<keyword evidence="3 6" id="KW-0812">Transmembrane</keyword>
<dbReference type="AlphaFoldDB" id="A0A2A7AN20"/>
<dbReference type="InterPro" id="IPR003740">
    <property type="entry name" value="YitT"/>
</dbReference>
<dbReference type="InterPro" id="IPR019264">
    <property type="entry name" value="DUF2179"/>
</dbReference>
<dbReference type="PIRSF" id="PIRSF006483">
    <property type="entry name" value="Membrane_protein_YitT"/>
    <property type="match status" value="1"/>
</dbReference>
<sequence>MNRFHCRHFILNSAAIVFGNALYSLAVALFLEPAGLITGGATGIALAFGRLTGLSVSGFLLAFNIAMLVWGWVVLGRAFALNTLASSILSPAFLALWEGLLHGRVLTEDIFLCTVFAGLGIGAALGMVIRAGASTGGMDIPPLVLQKWFRLPVSLTMMVFDIAILLVQALFSQSDQVLYGIVLVILHTIVMDKMLLMGDSRTQVKIISARSDAIREAILEQLDRGVTIFHGEGGYTRDPSEVLLSVVSNRELPKLEKLVHSIDPECFLIVSRVTEVSGRGFSLEKHYQ</sequence>
<evidence type="ECO:0000256" key="1">
    <source>
        <dbReference type="ARBA" id="ARBA00004651"/>
    </source>
</evidence>
<gene>
    <name evidence="8" type="ORF">CGS58_10855</name>
</gene>
<keyword evidence="5 6" id="KW-0472">Membrane</keyword>
<dbReference type="GO" id="GO:0005886">
    <property type="term" value="C:plasma membrane"/>
    <property type="evidence" value="ECO:0007669"/>
    <property type="project" value="UniProtKB-SubCell"/>
</dbReference>
<feature type="transmembrane region" description="Helical" evidence="6">
    <location>
        <begin position="149"/>
        <end position="171"/>
    </location>
</feature>
<dbReference type="EMBL" id="NMTY01000025">
    <property type="protein sequence ID" value="PDX80540.1"/>
    <property type="molecule type" value="Genomic_DNA"/>
</dbReference>
<dbReference type="RefSeq" id="WP_097839884.1">
    <property type="nucleotide sequence ID" value="NZ_NMTY01000025.1"/>
</dbReference>
<keyword evidence="2" id="KW-1003">Cell membrane</keyword>
<evidence type="ECO:0000256" key="2">
    <source>
        <dbReference type="ARBA" id="ARBA00022475"/>
    </source>
</evidence>
<evidence type="ECO:0000256" key="6">
    <source>
        <dbReference type="SAM" id="Phobius"/>
    </source>
</evidence>
<reference evidence="8 9" key="1">
    <citation type="journal article" date="2017" name="Front. Microbiol.">
        <title>New Insights into the Diversity of the Genus Faecalibacterium.</title>
        <authorList>
            <person name="Benevides L."/>
            <person name="Burman S."/>
            <person name="Martin R."/>
            <person name="Robert V."/>
            <person name="Thomas M."/>
            <person name="Miquel S."/>
            <person name="Chain F."/>
            <person name="Sokol H."/>
            <person name="Bermudez-Humaran L.G."/>
            <person name="Morrison M."/>
            <person name="Langella P."/>
            <person name="Azevedo V.A."/>
            <person name="Chatel J.M."/>
            <person name="Soares S."/>
        </authorList>
    </citation>
    <scope>NUCLEOTIDE SEQUENCE [LARGE SCALE GENOMIC DNA]</scope>
    <source>
        <strain evidence="8 9">CNCM I 4575</strain>
    </source>
</reference>
<dbReference type="InterPro" id="IPR015867">
    <property type="entry name" value="N-reg_PII/ATP_PRibTrfase_C"/>
</dbReference>
<feature type="transmembrane region" description="Helical" evidence="6">
    <location>
        <begin position="109"/>
        <end position="129"/>
    </location>
</feature>
<proteinExistence type="predicted"/>
<evidence type="ECO:0000256" key="4">
    <source>
        <dbReference type="ARBA" id="ARBA00022989"/>
    </source>
</evidence>
<evidence type="ECO:0000313" key="8">
    <source>
        <dbReference type="EMBL" id="PDX80540.1"/>
    </source>
</evidence>
<comment type="subcellular location">
    <subcellularLocation>
        <location evidence="1">Cell membrane</location>
        <topology evidence="1">Multi-pass membrane protein</topology>
    </subcellularLocation>
</comment>
<protein>
    <recommendedName>
        <fullName evidence="7">DUF2179 domain-containing protein</fullName>
    </recommendedName>
</protein>
<keyword evidence="4 6" id="KW-1133">Transmembrane helix</keyword>
<evidence type="ECO:0000256" key="3">
    <source>
        <dbReference type="ARBA" id="ARBA00022692"/>
    </source>
</evidence>
<feature type="transmembrane region" description="Helical" evidence="6">
    <location>
        <begin position="177"/>
        <end position="196"/>
    </location>
</feature>
<organism evidence="8 9">
    <name type="scientific">Faecalibacterium prausnitzii</name>
    <dbReference type="NCBI Taxonomy" id="853"/>
    <lineage>
        <taxon>Bacteria</taxon>
        <taxon>Bacillati</taxon>
        <taxon>Bacillota</taxon>
        <taxon>Clostridia</taxon>
        <taxon>Eubacteriales</taxon>
        <taxon>Oscillospiraceae</taxon>
        <taxon>Faecalibacterium</taxon>
    </lineage>
</organism>
<evidence type="ECO:0000256" key="5">
    <source>
        <dbReference type="ARBA" id="ARBA00023136"/>
    </source>
</evidence>
<dbReference type="InterPro" id="IPR051461">
    <property type="entry name" value="UPF0750_membrane"/>
</dbReference>
<feature type="transmembrane region" description="Helical" evidence="6">
    <location>
        <begin position="79"/>
        <end position="97"/>
    </location>
</feature>
<comment type="caution">
    <text evidence="8">The sequence shown here is derived from an EMBL/GenBank/DDBJ whole genome shotgun (WGS) entry which is preliminary data.</text>
</comment>
<dbReference type="PANTHER" id="PTHR33545">
    <property type="entry name" value="UPF0750 MEMBRANE PROTEIN YITT-RELATED"/>
    <property type="match status" value="1"/>
</dbReference>
<dbReference type="Pfam" id="PF10035">
    <property type="entry name" value="DUF2179"/>
    <property type="match status" value="1"/>
</dbReference>
<evidence type="ECO:0000313" key="9">
    <source>
        <dbReference type="Proteomes" id="UP000220005"/>
    </source>
</evidence>
<dbReference type="Proteomes" id="UP000220005">
    <property type="component" value="Unassembled WGS sequence"/>
</dbReference>
<dbReference type="PANTHER" id="PTHR33545:SF5">
    <property type="entry name" value="UPF0750 MEMBRANE PROTEIN YITT"/>
    <property type="match status" value="1"/>
</dbReference>